<dbReference type="InterPro" id="IPR019734">
    <property type="entry name" value="TPR_rpt"/>
</dbReference>
<dbReference type="InterPro" id="IPR011990">
    <property type="entry name" value="TPR-like_helical_dom_sf"/>
</dbReference>
<keyword evidence="2" id="KW-1185">Reference proteome</keyword>
<accession>A0A840PTS1</accession>
<evidence type="ECO:0000313" key="2">
    <source>
        <dbReference type="Proteomes" id="UP000584374"/>
    </source>
</evidence>
<dbReference type="AlphaFoldDB" id="A0A840PTS1"/>
<name>A0A840PTS1_9PSEU</name>
<protein>
    <submittedName>
        <fullName evidence="1">Tetratricopeptide (TPR) repeat protein</fullName>
    </submittedName>
</protein>
<dbReference type="Proteomes" id="UP000584374">
    <property type="component" value="Unassembled WGS sequence"/>
</dbReference>
<sequence length="362" mass="39651">MEENDQEQYLPEDLLGLHSSEAARALAADRRDYALRRLVDWYRRQGAFADRAVMEPSRFRVVDDVPEGANPFSREEALEWLERERVNLLGMVRLASESGWHVDVIALCDGPLWASQEQNEHYSDTLVALQAAIESAAEIADPVAEARMRSLRGQLLMECGELVEAHEECAQAVAVAERAEHRRVLASALEVQGKVLHARGEFAEAVGNFERARRLGEEPGLPHAMREYLMGKSLSCLGRHDEALEAFRTALGRIAEIPGDQRASAWIAVAAARVHQALGQHEQAIPALREAISATRARQALVELAEELELLADSLAATGRPGARDCLEEALAIYEQVQSPSAERVLGKLGTSEGTSGGGELA</sequence>
<dbReference type="SUPFAM" id="SSF48452">
    <property type="entry name" value="TPR-like"/>
    <property type="match status" value="1"/>
</dbReference>
<dbReference type="Gene3D" id="1.25.40.10">
    <property type="entry name" value="Tetratricopeptide repeat domain"/>
    <property type="match status" value="2"/>
</dbReference>
<gene>
    <name evidence="1" type="ORF">BJ970_001226</name>
</gene>
<dbReference type="RefSeq" id="WP_184724836.1">
    <property type="nucleotide sequence ID" value="NZ_JACHIW010000001.1"/>
</dbReference>
<reference evidence="1 2" key="1">
    <citation type="submission" date="2020-08" db="EMBL/GenBank/DDBJ databases">
        <title>Sequencing the genomes of 1000 actinobacteria strains.</title>
        <authorList>
            <person name="Klenk H.-P."/>
        </authorList>
    </citation>
    <scope>NUCLEOTIDE SEQUENCE [LARGE SCALE GENOMIC DNA]</scope>
    <source>
        <strain evidence="1 2">DSM 45584</strain>
    </source>
</reference>
<dbReference type="Pfam" id="PF13424">
    <property type="entry name" value="TPR_12"/>
    <property type="match status" value="1"/>
</dbReference>
<comment type="caution">
    <text evidence="1">The sequence shown here is derived from an EMBL/GenBank/DDBJ whole genome shotgun (WGS) entry which is preliminary data.</text>
</comment>
<organism evidence="1 2">
    <name type="scientific">Saccharopolyspora phatthalungensis</name>
    <dbReference type="NCBI Taxonomy" id="664693"/>
    <lineage>
        <taxon>Bacteria</taxon>
        <taxon>Bacillati</taxon>
        <taxon>Actinomycetota</taxon>
        <taxon>Actinomycetes</taxon>
        <taxon>Pseudonocardiales</taxon>
        <taxon>Pseudonocardiaceae</taxon>
        <taxon>Saccharopolyspora</taxon>
    </lineage>
</organism>
<evidence type="ECO:0000313" key="1">
    <source>
        <dbReference type="EMBL" id="MBB5153692.1"/>
    </source>
</evidence>
<dbReference type="SMART" id="SM00028">
    <property type="entry name" value="TPR"/>
    <property type="match status" value="4"/>
</dbReference>
<dbReference type="EMBL" id="JACHIW010000001">
    <property type="protein sequence ID" value="MBB5153692.1"/>
    <property type="molecule type" value="Genomic_DNA"/>
</dbReference>
<proteinExistence type="predicted"/>